<comment type="caution">
    <text evidence="2">The sequence shown here is derived from an EMBL/GenBank/DDBJ whole genome shotgun (WGS) entry which is preliminary data.</text>
</comment>
<dbReference type="InterPro" id="IPR001926">
    <property type="entry name" value="TrpB-like_PALP"/>
</dbReference>
<dbReference type="SUPFAM" id="SSF53686">
    <property type="entry name" value="Tryptophan synthase beta subunit-like PLP-dependent enzymes"/>
    <property type="match status" value="1"/>
</dbReference>
<dbReference type="PANTHER" id="PTHR42937:SF1">
    <property type="entry name" value="DIAMINOPROPIONATE AMMONIA-LYASE"/>
    <property type="match status" value="1"/>
</dbReference>
<dbReference type="InterPro" id="IPR036052">
    <property type="entry name" value="TrpB-like_PALP_sf"/>
</dbReference>
<protein>
    <recommendedName>
        <fullName evidence="1">Tryptophan synthase beta chain-like PALP domain-containing protein</fullName>
    </recommendedName>
</protein>
<evidence type="ECO:0000313" key="3">
    <source>
        <dbReference type="Proteomes" id="UP001305414"/>
    </source>
</evidence>
<dbReference type="EMBL" id="JAWHQM010000002">
    <property type="protein sequence ID" value="KAK5625627.1"/>
    <property type="molecule type" value="Genomic_DNA"/>
</dbReference>
<keyword evidence="3" id="KW-1185">Reference proteome</keyword>
<dbReference type="AlphaFoldDB" id="A0AAN7Z1I5"/>
<dbReference type="PANTHER" id="PTHR42937">
    <property type="match status" value="1"/>
</dbReference>
<dbReference type="Gene3D" id="3.40.50.1100">
    <property type="match status" value="1"/>
</dbReference>
<organism evidence="2 3">
    <name type="scientific">Xylaria bambusicola</name>
    <dbReference type="NCBI Taxonomy" id="326684"/>
    <lineage>
        <taxon>Eukaryota</taxon>
        <taxon>Fungi</taxon>
        <taxon>Dikarya</taxon>
        <taxon>Ascomycota</taxon>
        <taxon>Pezizomycotina</taxon>
        <taxon>Sordariomycetes</taxon>
        <taxon>Xylariomycetidae</taxon>
        <taxon>Xylariales</taxon>
        <taxon>Xylariaceae</taxon>
        <taxon>Xylaria</taxon>
    </lineage>
</organism>
<proteinExistence type="predicted"/>
<dbReference type="Proteomes" id="UP001305414">
    <property type="component" value="Unassembled WGS sequence"/>
</dbReference>
<evidence type="ECO:0000313" key="2">
    <source>
        <dbReference type="EMBL" id="KAK5625627.1"/>
    </source>
</evidence>
<reference evidence="2 3" key="1">
    <citation type="submission" date="2023-10" db="EMBL/GenBank/DDBJ databases">
        <title>Draft genome sequence of Xylaria bambusicola isolate GMP-LS, the root and basal stem rot pathogen of sugarcane in Indonesia.</title>
        <authorList>
            <person name="Selvaraj P."/>
            <person name="Muralishankar V."/>
            <person name="Muruganantham S."/>
            <person name="Sp S."/>
            <person name="Haryani S."/>
            <person name="Lau K.J.X."/>
            <person name="Naqvi N.I."/>
        </authorList>
    </citation>
    <scope>NUCLEOTIDE SEQUENCE [LARGE SCALE GENOMIC DNA]</scope>
    <source>
        <strain evidence="2">GMP-LS</strain>
    </source>
</reference>
<dbReference type="Pfam" id="PF00291">
    <property type="entry name" value="PALP"/>
    <property type="match status" value="1"/>
</dbReference>
<sequence length="211" mass="23150">MSSSIHINPDARGWTHEGSRAKNEGKVLAFHETLPDYNKTPLHSLPDVARELGLGHVLVKDESNRFGLPAFKILGASWAMYRAVGWHLGIPVAEGQVSIAELGAKARKAAVEIVTATEGNCGRAVARMGKYMGIPVRVWVPSFMPEATRELIRGENAEVTVIDGSYDDLIPIISEEADDKDTILILDVSFEEFIDVPKVGWNSISLSSYHR</sequence>
<gene>
    <name evidence="2" type="ORF">RRF57_001343</name>
</gene>
<feature type="domain" description="Tryptophan synthase beta chain-like PALP" evidence="1">
    <location>
        <begin position="36"/>
        <end position="184"/>
    </location>
</feature>
<evidence type="ECO:0000259" key="1">
    <source>
        <dbReference type="Pfam" id="PF00291"/>
    </source>
</evidence>
<name>A0AAN7Z1I5_9PEZI</name>
<accession>A0AAN7Z1I5</accession>